<keyword evidence="3 5" id="KW-1133">Transmembrane helix</keyword>
<comment type="subcellular location">
    <subcellularLocation>
        <location evidence="1">Membrane</location>
        <topology evidence="1">Multi-pass membrane protein</topology>
    </subcellularLocation>
</comment>
<keyword evidence="7" id="KW-1185">Reference proteome</keyword>
<gene>
    <name evidence="6" type="ORF">CWD77_06800</name>
</gene>
<feature type="transmembrane region" description="Helical" evidence="5">
    <location>
        <begin position="7"/>
        <end position="25"/>
    </location>
</feature>
<dbReference type="Proteomes" id="UP000233398">
    <property type="component" value="Unassembled WGS sequence"/>
</dbReference>
<keyword evidence="2 5" id="KW-0812">Transmembrane</keyword>
<keyword evidence="4 5" id="KW-0472">Membrane</keyword>
<evidence type="ECO:0008006" key="8">
    <source>
        <dbReference type="Google" id="ProtNLM"/>
    </source>
</evidence>
<evidence type="ECO:0000256" key="2">
    <source>
        <dbReference type="ARBA" id="ARBA00022692"/>
    </source>
</evidence>
<evidence type="ECO:0000256" key="1">
    <source>
        <dbReference type="ARBA" id="ARBA00004141"/>
    </source>
</evidence>
<dbReference type="OrthoDB" id="799482at2"/>
<dbReference type="Pfam" id="PF13564">
    <property type="entry name" value="DoxX_2"/>
    <property type="match status" value="1"/>
</dbReference>
<dbReference type="InterPro" id="IPR032808">
    <property type="entry name" value="DoxX"/>
</dbReference>
<name>A0A2N0VLS7_9BACT</name>
<accession>A0A2N0VLS7</accession>
<dbReference type="EMBL" id="PISP01000001">
    <property type="protein sequence ID" value="PKD45155.1"/>
    <property type="molecule type" value="Genomic_DNA"/>
</dbReference>
<organism evidence="6 7">
    <name type="scientific">Rhodohalobacter barkolensis</name>
    <dbReference type="NCBI Taxonomy" id="2053187"/>
    <lineage>
        <taxon>Bacteria</taxon>
        <taxon>Pseudomonadati</taxon>
        <taxon>Balneolota</taxon>
        <taxon>Balneolia</taxon>
        <taxon>Balneolales</taxon>
        <taxon>Balneolaceae</taxon>
        <taxon>Rhodohalobacter</taxon>
    </lineage>
</organism>
<evidence type="ECO:0000313" key="7">
    <source>
        <dbReference type="Proteomes" id="UP000233398"/>
    </source>
</evidence>
<feature type="transmembrane region" description="Helical" evidence="5">
    <location>
        <begin position="61"/>
        <end position="87"/>
    </location>
</feature>
<evidence type="ECO:0000313" key="6">
    <source>
        <dbReference type="EMBL" id="PKD45155.1"/>
    </source>
</evidence>
<dbReference type="AlphaFoldDB" id="A0A2N0VLS7"/>
<sequence>MDRRLTTTFQFGLILNALFFLFYGFQSLNSQLMIDEFKRFGMTDSQRKFTGILQIAGSAGVLAGLIIPVIGLLAAAGFTAMMLVAFLVRIKIKDSILQAMPSIIFILINGWLTVGFFKLW</sequence>
<evidence type="ECO:0000256" key="5">
    <source>
        <dbReference type="SAM" id="Phobius"/>
    </source>
</evidence>
<evidence type="ECO:0000256" key="3">
    <source>
        <dbReference type="ARBA" id="ARBA00022989"/>
    </source>
</evidence>
<proteinExistence type="predicted"/>
<feature type="transmembrane region" description="Helical" evidence="5">
    <location>
        <begin position="99"/>
        <end position="117"/>
    </location>
</feature>
<dbReference type="GO" id="GO:0016020">
    <property type="term" value="C:membrane"/>
    <property type="evidence" value="ECO:0007669"/>
    <property type="project" value="UniProtKB-SubCell"/>
</dbReference>
<comment type="caution">
    <text evidence="6">The sequence shown here is derived from an EMBL/GenBank/DDBJ whole genome shotgun (WGS) entry which is preliminary data.</text>
</comment>
<evidence type="ECO:0000256" key="4">
    <source>
        <dbReference type="ARBA" id="ARBA00023136"/>
    </source>
</evidence>
<protein>
    <recommendedName>
        <fullName evidence="8">DoxX family protein</fullName>
    </recommendedName>
</protein>
<reference evidence="6 7" key="1">
    <citation type="submission" date="2017-11" db="EMBL/GenBank/DDBJ databases">
        <title>Rhodohalobacter 15182 sp. nov., isolated from a salt lake.</title>
        <authorList>
            <person name="Han S."/>
        </authorList>
    </citation>
    <scope>NUCLEOTIDE SEQUENCE [LARGE SCALE GENOMIC DNA]</scope>
    <source>
        <strain evidence="6 7">15182</strain>
    </source>
</reference>